<dbReference type="SMART" id="SM00575">
    <property type="entry name" value="ZnF_PMZ"/>
    <property type="match status" value="1"/>
</dbReference>
<dbReference type="PANTHER" id="PTHR31973">
    <property type="entry name" value="POLYPROTEIN, PUTATIVE-RELATED"/>
    <property type="match status" value="1"/>
</dbReference>
<dbReference type="EMBL" id="GBRH01206834">
    <property type="protein sequence ID" value="JAD91061.1"/>
    <property type="molecule type" value="Transcribed_RNA"/>
</dbReference>
<dbReference type="GO" id="GO:0008270">
    <property type="term" value="F:zinc ion binding"/>
    <property type="evidence" value="ECO:0007669"/>
    <property type="project" value="UniProtKB-KW"/>
</dbReference>
<evidence type="ECO:0000259" key="6">
    <source>
        <dbReference type="PROSITE" id="PS50966"/>
    </source>
</evidence>
<feature type="region of interest" description="Disordered" evidence="5">
    <location>
        <begin position="661"/>
        <end position="687"/>
    </location>
</feature>
<dbReference type="Pfam" id="PF04434">
    <property type="entry name" value="SWIM"/>
    <property type="match status" value="1"/>
</dbReference>
<evidence type="ECO:0000256" key="2">
    <source>
        <dbReference type="ARBA" id="ARBA00022771"/>
    </source>
</evidence>
<dbReference type="Pfam" id="PF03108">
    <property type="entry name" value="DBD_Tnp_Mut"/>
    <property type="match status" value="1"/>
</dbReference>
<name>A0A0A9DTF7_ARUDO</name>
<reference evidence="7" key="2">
    <citation type="journal article" date="2015" name="Data Brief">
        <title>Shoot transcriptome of the giant reed, Arundo donax.</title>
        <authorList>
            <person name="Barrero R.A."/>
            <person name="Guerrero F.D."/>
            <person name="Moolhuijzen P."/>
            <person name="Goolsby J.A."/>
            <person name="Tidwell J."/>
            <person name="Bellgard S.E."/>
            <person name="Bellgard M.I."/>
        </authorList>
    </citation>
    <scope>NUCLEOTIDE SEQUENCE</scope>
    <source>
        <tissue evidence="7">Shoot tissue taken approximately 20 cm above the soil surface</tissue>
    </source>
</reference>
<evidence type="ECO:0000313" key="7">
    <source>
        <dbReference type="EMBL" id="JAD91061.1"/>
    </source>
</evidence>
<feature type="compositionally biased region" description="Basic and acidic residues" evidence="5">
    <location>
        <begin position="674"/>
        <end position="687"/>
    </location>
</feature>
<sequence>MMRMDDSETKFSACVIVPGNTAVLDDGSGTELDDAHDYVWDVDIDGGGYSMPKLLEELSKETTSGGWQEPLVWFRSKDKKQAHKKSHAAADAKESQAAVSHSHSVPPEGNVYPALMDDEGVFMDDEAVCAAFGLKTEADAHEADRKSQSEEHHVEPIFCADNAVAQIPVDDNADVENDLYPKENPRIKVNEYFPTMEDFRMALRQHGIKKGFQVHKVKTDKTRYRAQCNAQGCPWRIVAHKLRDQPTVVITMIPEEHNCLSTSKLVKSMASQKWVAERVVGWLRQNPALGAKELQDKLQEVYSVEVGYGTVWAGRQKAMNKIFQYWDDSFHALYNFRADLLSRSPGSVVEISTEICGDNVHFDKLFMALQPCIDGFKNGCRPYLGIDSMALDGMYSGQLACACALDGHNWMYPVAWAIFDSESNDNWDWFMGQLKKAIENLPALAISIDGCKGYGNNNPPESFSEWIMNIENMPLVDLVDRLSSMTIELWYKRRCIGDKLSGIILPAIIQQFNAKIRHLGDIKVCKSGLQTAEVFGNFEDMTLWRHVVDLNKHTCNCGEWQLTGKPCLHALALISTEIHVDMESFVHDHYSVERFRAAYSGIIPPMPDKSQWPRVDTGFKLLPPLTRGSRRRRNMIKASHEPGASKQHQSKQCGEFGYCEKGCTLHSPKKRKRYQAEEDRKAEAGAS</sequence>
<dbReference type="InterPro" id="IPR004332">
    <property type="entry name" value="Transposase_MuDR"/>
</dbReference>
<keyword evidence="3" id="KW-0862">Zinc</keyword>
<evidence type="ECO:0000256" key="5">
    <source>
        <dbReference type="SAM" id="MobiDB-lite"/>
    </source>
</evidence>
<dbReference type="InterPro" id="IPR007527">
    <property type="entry name" value="Znf_SWIM"/>
</dbReference>
<dbReference type="AlphaFoldDB" id="A0A0A9DTF7"/>
<proteinExistence type="predicted"/>
<evidence type="ECO:0000256" key="1">
    <source>
        <dbReference type="ARBA" id="ARBA00022723"/>
    </source>
</evidence>
<accession>A0A0A9DTF7</accession>
<dbReference type="PROSITE" id="PS50966">
    <property type="entry name" value="ZF_SWIM"/>
    <property type="match status" value="1"/>
</dbReference>
<keyword evidence="1" id="KW-0479">Metal-binding</keyword>
<feature type="domain" description="SWIM-type" evidence="6">
    <location>
        <begin position="546"/>
        <end position="578"/>
    </location>
</feature>
<organism evidence="7">
    <name type="scientific">Arundo donax</name>
    <name type="common">Giant reed</name>
    <name type="synonym">Donax arundinaceus</name>
    <dbReference type="NCBI Taxonomy" id="35708"/>
    <lineage>
        <taxon>Eukaryota</taxon>
        <taxon>Viridiplantae</taxon>
        <taxon>Streptophyta</taxon>
        <taxon>Embryophyta</taxon>
        <taxon>Tracheophyta</taxon>
        <taxon>Spermatophyta</taxon>
        <taxon>Magnoliopsida</taxon>
        <taxon>Liliopsida</taxon>
        <taxon>Poales</taxon>
        <taxon>Poaceae</taxon>
        <taxon>PACMAD clade</taxon>
        <taxon>Arundinoideae</taxon>
        <taxon>Arundineae</taxon>
        <taxon>Arundo</taxon>
    </lineage>
</organism>
<protein>
    <recommendedName>
        <fullName evidence="6">SWIM-type domain-containing protein</fullName>
    </recommendedName>
</protein>
<keyword evidence="2 4" id="KW-0863">Zinc-finger</keyword>
<dbReference type="InterPro" id="IPR006564">
    <property type="entry name" value="Znf_PMZ"/>
</dbReference>
<feature type="region of interest" description="Disordered" evidence="5">
    <location>
        <begin position="83"/>
        <end position="112"/>
    </location>
</feature>
<evidence type="ECO:0000256" key="3">
    <source>
        <dbReference type="ARBA" id="ARBA00022833"/>
    </source>
</evidence>
<dbReference type="PANTHER" id="PTHR31973:SF195">
    <property type="entry name" value="MUDR FAMILY TRANSPOSASE"/>
    <property type="match status" value="1"/>
</dbReference>
<reference evidence="7" key="1">
    <citation type="submission" date="2014-09" db="EMBL/GenBank/DDBJ databases">
        <authorList>
            <person name="Magalhaes I.L.F."/>
            <person name="Oliveira U."/>
            <person name="Santos F.R."/>
            <person name="Vidigal T.H.D.A."/>
            <person name="Brescovit A.D."/>
            <person name="Santos A.J."/>
        </authorList>
    </citation>
    <scope>NUCLEOTIDE SEQUENCE</scope>
    <source>
        <tissue evidence="7">Shoot tissue taken approximately 20 cm above the soil surface</tissue>
    </source>
</reference>
<evidence type="ECO:0000256" key="4">
    <source>
        <dbReference type="PROSITE-ProRule" id="PRU00325"/>
    </source>
</evidence>